<evidence type="ECO:0000256" key="5">
    <source>
        <dbReference type="ARBA" id="ARBA00029447"/>
    </source>
</evidence>
<dbReference type="PROSITE" id="PS50885">
    <property type="entry name" value="HAMP"/>
    <property type="match status" value="1"/>
</dbReference>
<dbReference type="RefSeq" id="WP_241370292.1">
    <property type="nucleotide sequence ID" value="NZ_JAKZFC010000006.1"/>
</dbReference>
<gene>
    <name evidence="10" type="ORF">LZ480_14660</name>
</gene>
<feature type="domain" description="HAMP" evidence="9">
    <location>
        <begin position="203"/>
        <end position="256"/>
    </location>
</feature>
<proteinExistence type="inferred from homology"/>
<dbReference type="InterPro" id="IPR003660">
    <property type="entry name" value="HAMP_dom"/>
</dbReference>
<reference evidence="10 11" key="1">
    <citation type="submission" date="2022-03" db="EMBL/GenBank/DDBJ databases">
        <authorList>
            <person name="Jo J.-H."/>
            <person name="Im W.-T."/>
        </authorList>
    </citation>
    <scope>NUCLEOTIDE SEQUENCE [LARGE SCALE GENOMIC DNA]</scope>
    <source>
        <strain evidence="10 11">MA9</strain>
    </source>
</reference>
<dbReference type="PANTHER" id="PTHR32089:SF112">
    <property type="entry name" value="LYSOZYME-LIKE PROTEIN-RELATED"/>
    <property type="match status" value="1"/>
</dbReference>
<keyword evidence="7" id="KW-1133">Transmembrane helix</keyword>
<evidence type="ECO:0000256" key="7">
    <source>
        <dbReference type="SAM" id="Phobius"/>
    </source>
</evidence>
<evidence type="ECO:0000259" key="9">
    <source>
        <dbReference type="PROSITE" id="PS50885"/>
    </source>
</evidence>
<sequence>MSVRMKLNLGFLTIGMLMLASVIFAAVQFFRIGNEVSNAVDVQMAQIQRIHDIQQNLLLQSNSARSYTVDPSQKNLEAVTTYSNNLTELIAEVEKQNTLKDATMLILNLQTQLALINEQISKMTAAVQNRDVSAALTIVNGDYNYTSSFTHELTEKIEVLENTQLDTMANDTKTQINISTIVTVVFIFITIIVVASYMLYTKRGITKPLQIISKDLEQMADGNIKIDHRPFKSNDEIGKLSRAFITLQHNFEELLSNIQHNSNELTKSSEQLTHNSHVISKETAQIQQLIMHTTQTSETMAIGASEGADAVDETSQGISEIARATQELYSGAMTLTEAATAGVAIVDDANSQMATMHESTQNISILTQVLIEQSEQISAITKAITDIADQTNLLALNASIEAARAGEHGKGFAVVADEVRLLAEQSKKSAEEIVGLTSTIQANSQKVSSAVESSLLCAEQSVSVINRAGQSFHEISNYIGEMSQQVEQISATSQEISASAEEAAATVMEISHGTEQTANNVEQIANATTEQAAIIQQVDALSERLAAQSLELRKSLHKFKI</sequence>
<comment type="similarity">
    <text evidence="5">Belongs to the methyl-accepting chemotaxis (MCP) protein family.</text>
</comment>
<keyword evidence="11" id="KW-1185">Reference proteome</keyword>
<comment type="caution">
    <text evidence="10">The sequence shown here is derived from an EMBL/GenBank/DDBJ whole genome shotgun (WGS) entry which is preliminary data.</text>
</comment>
<keyword evidence="4 6" id="KW-0807">Transducer</keyword>
<name>A0ABS9UFI4_9BACL</name>
<evidence type="ECO:0000256" key="6">
    <source>
        <dbReference type="PROSITE-ProRule" id="PRU00284"/>
    </source>
</evidence>
<protein>
    <submittedName>
        <fullName evidence="10">Methyl-accepting chemotaxis protein</fullName>
    </submittedName>
</protein>
<keyword evidence="3 7" id="KW-0472">Membrane</keyword>
<dbReference type="Pfam" id="PF00015">
    <property type="entry name" value="MCPsignal"/>
    <property type="match status" value="1"/>
</dbReference>
<evidence type="ECO:0000256" key="3">
    <source>
        <dbReference type="ARBA" id="ARBA00023136"/>
    </source>
</evidence>
<dbReference type="Gene3D" id="6.10.340.10">
    <property type="match status" value="1"/>
</dbReference>
<dbReference type="PANTHER" id="PTHR32089">
    <property type="entry name" value="METHYL-ACCEPTING CHEMOTAXIS PROTEIN MCPB"/>
    <property type="match status" value="1"/>
</dbReference>
<feature type="domain" description="Methyl-accepting transducer" evidence="8">
    <location>
        <begin position="275"/>
        <end position="511"/>
    </location>
</feature>
<dbReference type="InterPro" id="IPR004089">
    <property type="entry name" value="MCPsignal_dom"/>
</dbReference>
<evidence type="ECO:0000313" key="11">
    <source>
        <dbReference type="Proteomes" id="UP001316087"/>
    </source>
</evidence>
<dbReference type="InterPro" id="IPR004090">
    <property type="entry name" value="Chemotax_Me-accpt_rcpt"/>
</dbReference>
<comment type="subcellular location">
    <subcellularLocation>
        <location evidence="1">Cell membrane</location>
    </subcellularLocation>
</comment>
<evidence type="ECO:0000256" key="1">
    <source>
        <dbReference type="ARBA" id="ARBA00004236"/>
    </source>
</evidence>
<evidence type="ECO:0000256" key="4">
    <source>
        <dbReference type="ARBA" id="ARBA00023224"/>
    </source>
</evidence>
<dbReference type="SMART" id="SM00283">
    <property type="entry name" value="MA"/>
    <property type="match status" value="1"/>
</dbReference>
<evidence type="ECO:0000256" key="2">
    <source>
        <dbReference type="ARBA" id="ARBA00022475"/>
    </source>
</evidence>
<dbReference type="PROSITE" id="PS50111">
    <property type="entry name" value="CHEMOTAXIS_TRANSDUC_2"/>
    <property type="match status" value="1"/>
</dbReference>
<dbReference type="Proteomes" id="UP001316087">
    <property type="component" value="Unassembled WGS sequence"/>
</dbReference>
<dbReference type="CDD" id="cd06225">
    <property type="entry name" value="HAMP"/>
    <property type="match status" value="1"/>
</dbReference>
<organism evidence="10 11">
    <name type="scientific">Solibacillus palustris</name>
    <dbReference type="NCBI Taxonomy" id="2908203"/>
    <lineage>
        <taxon>Bacteria</taxon>
        <taxon>Bacillati</taxon>
        <taxon>Bacillota</taxon>
        <taxon>Bacilli</taxon>
        <taxon>Bacillales</taxon>
        <taxon>Caryophanaceae</taxon>
        <taxon>Solibacillus</taxon>
    </lineage>
</organism>
<keyword evidence="2" id="KW-1003">Cell membrane</keyword>
<dbReference type="Pfam" id="PF00672">
    <property type="entry name" value="HAMP"/>
    <property type="match status" value="1"/>
</dbReference>
<accession>A0ABS9UFI4</accession>
<dbReference type="EMBL" id="JAKZFC010000006">
    <property type="protein sequence ID" value="MCH7323118.1"/>
    <property type="molecule type" value="Genomic_DNA"/>
</dbReference>
<dbReference type="SUPFAM" id="SSF58104">
    <property type="entry name" value="Methyl-accepting chemotaxis protein (MCP) signaling domain"/>
    <property type="match status" value="1"/>
</dbReference>
<feature type="transmembrane region" description="Helical" evidence="7">
    <location>
        <begin position="178"/>
        <end position="200"/>
    </location>
</feature>
<dbReference type="Gene3D" id="1.10.287.950">
    <property type="entry name" value="Methyl-accepting chemotaxis protein"/>
    <property type="match status" value="1"/>
</dbReference>
<dbReference type="PRINTS" id="PR00260">
    <property type="entry name" value="CHEMTRNSDUCR"/>
</dbReference>
<evidence type="ECO:0000259" key="8">
    <source>
        <dbReference type="PROSITE" id="PS50111"/>
    </source>
</evidence>
<evidence type="ECO:0000313" key="10">
    <source>
        <dbReference type="EMBL" id="MCH7323118.1"/>
    </source>
</evidence>
<keyword evidence="7" id="KW-0812">Transmembrane</keyword>